<accession>A0ABY8XR56</accession>
<keyword evidence="1" id="KW-0963">Cytoplasm</keyword>
<dbReference type="RefSeq" id="WP_285455499.1">
    <property type="nucleotide sequence ID" value="NZ_CP127173.1"/>
</dbReference>
<protein>
    <submittedName>
        <fullName evidence="6">Amino acid--tRNA ligase-related protein</fullName>
    </submittedName>
</protein>
<proteinExistence type="predicted"/>
<evidence type="ECO:0000259" key="5">
    <source>
        <dbReference type="Pfam" id="PF00152"/>
    </source>
</evidence>
<dbReference type="SUPFAM" id="SSF55681">
    <property type="entry name" value="Class II aaRS and biotin synthetases"/>
    <property type="match status" value="1"/>
</dbReference>
<keyword evidence="2 6" id="KW-0436">Ligase</keyword>
<gene>
    <name evidence="6" type="ORF">QP939_05715</name>
</gene>
<name>A0ABY8XR56_9PSEU</name>
<dbReference type="InterPro" id="IPR004364">
    <property type="entry name" value="Aa-tRNA-synt_II"/>
</dbReference>
<keyword evidence="3" id="KW-0547">Nucleotide-binding</keyword>
<evidence type="ECO:0000313" key="7">
    <source>
        <dbReference type="Proteomes" id="UP001227101"/>
    </source>
</evidence>
<dbReference type="InterPro" id="IPR004523">
    <property type="entry name" value="Asp-tRNA_synthase_2"/>
</dbReference>
<dbReference type="Proteomes" id="UP001227101">
    <property type="component" value="Chromosome"/>
</dbReference>
<evidence type="ECO:0000256" key="2">
    <source>
        <dbReference type="ARBA" id="ARBA00022598"/>
    </source>
</evidence>
<dbReference type="Gene3D" id="3.30.930.10">
    <property type="entry name" value="Bira Bifunctional Protein, Domain 2"/>
    <property type="match status" value="1"/>
</dbReference>
<reference evidence="6 7" key="1">
    <citation type="submission" date="2023-06" db="EMBL/GenBank/DDBJ databases">
        <authorList>
            <person name="Oyuntsetseg B."/>
            <person name="Kim S.B."/>
        </authorList>
    </citation>
    <scope>NUCLEOTIDE SEQUENCE [LARGE SCALE GENOMIC DNA]</scope>
    <source>
        <strain evidence="6 7">2-2</strain>
    </source>
</reference>
<sequence>MFGIDYFGRRACMAQSPRLCKQALVGVFERVHEVGPVFRAEPRGTARHLAKYISLASSRTATTSWPC</sequence>
<feature type="domain" description="Aminoacyl-tRNA synthetase class II (D/K/N)" evidence="5">
    <location>
        <begin position="12"/>
        <end position="55"/>
    </location>
</feature>
<evidence type="ECO:0000256" key="1">
    <source>
        <dbReference type="ARBA" id="ARBA00022490"/>
    </source>
</evidence>
<organism evidence="6 7">
    <name type="scientific">Amycolatopsis nalaikhensis</name>
    <dbReference type="NCBI Taxonomy" id="715472"/>
    <lineage>
        <taxon>Bacteria</taxon>
        <taxon>Bacillati</taxon>
        <taxon>Actinomycetota</taxon>
        <taxon>Actinomycetes</taxon>
        <taxon>Pseudonocardiales</taxon>
        <taxon>Pseudonocardiaceae</taxon>
        <taxon>Amycolatopsis</taxon>
    </lineage>
</organism>
<evidence type="ECO:0000256" key="3">
    <source>
        <dbReference type="ARBA" id="ARBA00022741"/>
    </source>
</evidence>
<dbReference type="PANTHER" id="PTHR43450:SF1">
    <property type="entry name" value="ASPARTATE--TRNA LIGASE, CYTOPLASMIC"/>
    <property type="match status" value="1"/>
</dbReference>
<dbReference type="InterPro" id="IPR045864">
    <property type="entry name" value="aa-tRNA-synth_II/BPL/LPL"/>
</dbReference>
<keyword evidence="4" id="KW-0067">ATP-binding</keyword>
<dbReference type="PANTHER" id="PTHR43450">
    <property type="entry name" value="ASPARTYL-TRNA SYNTHETASE"/>
    <property type="match status" value="1"/>
</dbReference>
<keyword evidence="7" id="KW-1185">Reference proteome</keyword>
<dbReference type="Pfam" id="PF00152">
    <property type="entry name" value="tRNA-synt_2"/>
    <property type="match status" value="1"/>
</dbReference>
<dbReference type="GO" id="GO:0016874">
    <property type="term" value="F:ligase activity"/>
    <property type="evidence" value="ECO:0007669"/>
    <property type="project" value="UniProtKB-KW"/>
</dbReference>
<evidence type="ECO:0000256" key="4">
    <source>
        <dbReference type="ARBA" id="ARBA00022840"/>
    </source>
</evidence>
<dbReference type="EMBL" id="CP127173">
    <property type="protein sequence ID" value="WIV58160.1"/>
    <property type="molecule type" value="Genomic_DNA"/>
</dbReference>
<evidence type="ECO:0000313" key="6">
    <source>
        <dbReference type="EMBL" id="WIV58160.1"/>
    </source>
</evidence>